<name>A0ABP6UWF2_9ACTN</name>
<evidence type="ECO:0000256" key="2">
    <source>
        <dbReference type="ARBA" id="ARBA00023136"/>
    </source>
</evidence>
<dbReference type="Proteomes" id="UP001500301">
    <property type="component" value="Unassembled WGS sequence"/>
</dbReference>
<gene>
    <name evidence="3" type="ORF">GCM10022263_10450</name>
</gene>
<dbReference type="PANTHER" id="PTHR37042">
    <property type="entry name" value="OUTER MEMBRANE PROTEIN RV1973"/>
    <property type="match status" value="1"/>
</dbReference>
<evidence type="ECO:0008006" key="5">
    <source>
        <dbReference type="Google" id="ProtNLM"/>
    </source>
</evidence>
<keyword evidence="2" id="KW-0472">Membrane</keyword>
<dbReference type="EMBL" id="BAABBB010000006">
    <property type="protein sequence ID" value="GAA3523982.1"/>
    <property type="molecule type" value="Genomic_DNA"/>
</dbReference>
<reference evidence="4" key="1">
    <citation type="journal article" date="2019" name="Int. J. Syst. Evol. Microbiol.">
        <title>The Global Catalogue of Microorganisms (GCM) 10K type strain sequencing project: providing services to taxonomists for standard genome sequencing and annotation.</title>
        <authorList>
            <consortium name="The Broad Institute Genomics Platform"/>
            <consortium name="The Broad Institute Genome Sequencing Center for Infectious Disease"/>
            <person name="Wu L."/>
            <person name="Ma J."/>
        </authorList>
    </citation>
    <scope>NUCLEOTIDE SEQUENCE [LARGE SCALE GENOMIC DNA]</scope>
    <source>
        <strain evidence="4">JCM 17460</strain>
    </source>
</reference>
<comment type="subcellular location">
    <subcellularLocation>
        <location evidence="1">Membrane</location>
    </subcellularLocation>
</comment>
<evidence type="ECO:0000313" key="3">
    <source>
        <dbReference type="EMBL" id="GAA3523982.1"/>
    </source>
</evidence>
<dbReference type="RefSeq" id="WP_218235539.1">
    <property type="nucleotide sequence ID" value="NZ_BAABBB010000006.1"/>
</dbReference>
<comment type="caution">
    <text evidence="3">The sequence shown here is derived from an EMBL/GenBank/DDBJ whole genome shotgun (WGS) entry which is preliminary data.</text>
</comment>
<keyword evidence="4" id="KW-1185">Reference proteome</keyword>
<protein>
    <recommendedName>
        <fullName evidence="5">Mce-associated membrane protein</fullName>
    </recommendedName>
</protein>
<sequence length="174" mass="18113">MSALLRRLLVTLSGARTLLVLAVALVATSVGAILLAGQVHRSDEPDDTAFLDADATADLVASTTTLVDRVFSVDPSRPKATARLVAKHLTATAQDQFRELYAPYLADPAAGVTLRTSTSTVAVVRLQGRTADVLVVAEQHASAPDGRSNAGTAGIRLRLTGGSGDWQITAIDPV</sequence>
<evidence type="ECO:0000256" key="1">
    <source>
        <dbReference type="ARBA" id="ARBA00004370"/>
    </source>
</evidence>
<accession>A0ABP6UWF2</accession>
<evidence type="ECO:0000313" key="4">
    <source>
        <dbReference type="Proteomes" id="UP001500301"/>
    </source>
</evidence>
<organism evidence="3 4">
    <name type="scientific">Nocardioides daeguensis</name>
    <dbReference type="NCBI Taxonomy" id="908359"/>
    <lineage>
        <taxon>Bacteria</taxon>
        <taxon>Bacillati</taxon>
        <taxon>Actinomycetota</taxon>
        <taxon>Actinomycetes</taxon>
        <taxon>Propionibacteriales</taxon>
        <taxon>Nocardioidaceae</taxon>
        <taxon>Nocardioides</taxon>
    </lineage>
</organism>
<proteinExistence type="predicted"/>
<dbReference type="PANTHER" id="PTHR37042:SF4">
    <property type="entry name" value="OUTER MEMBRANE PROTEIN RV1973"/>
    <property type="match status" value="1"/>
</dbReference>